<dbReference type="PANTHER" id="PTHR31474:SF1">
    <property type="entry name" value="EXPRESSED PROTEIN"/>
    <property type="match status" value="1"/>
</dbReference>
<dbReference type="PANTHER" id="PTHR31474">
    <property type="entry name" value="HR-LIKE LESION-INDUCER"/>
    <property type="match status" value="1"/>
</dbReference>
<feature type="signal peptide" evidence="2">
    <location>
        <begin position="1"/>
        <end position="26"/>
    </location>
</feature>
<dbReference type="InterPro" id="IPR008637">
    <property type="entry name" value="HR_lesion"/>
</dbReference>
<keyword evidence="1" id="KW-0472">Membrane</keyword>
<dbReference type="AlphaFoldDB" id="A0AAW1P004"/>
<organism evidence="3 4">
    <name type="scientific">Symbiochloris irregularis</name>
    <dbReference type="NCBI Taxonomy" id="706552"/>
    <lineage>
        <taxon>Eukaryota</taxon>
        <taxon>Viridiplantae</taxon>
        <taxon>Chlorophyta</taxon>
        <taxon>core chlorophytes</taxon>
        <taxon>Trebouxiophyceae</taxon>
        <taxon>Trebouxiales</taxon>
        <taxon>Trebouxiaceae</taxon>
        <taxon>Symbiochloris</taxon>
    </lineage>
</organism>
<proteinExistence type="predicted"/>
<keyword evidence="2" id="KW-0732">Signal</keyword>
<feature type="transmembrane region" description="Helical" evidence="1">
    <location>
        <begin position="91"/>
        <end position="109"/>
    </location>
</feature>
<feature type="transmembrane region" description="Helical" evidence="1">
    <location>
        <begin position="121"/>
        <end position="139"/>
    </location>
</feature>
<dbReference type="Pfam" id="PF05514">
    <property type="entry name" value="HR_lesion"/>
    <property type="match status" value="1"/>
</dbReference>
<evidence type="ECO:0000256" key="1">
    <source>
        <dbReference type="SAM" id="Phobius"/>
    </source>
</evidence>
<comment type="caution">
    <text evidence="3">The sequence shown here is derived from an EMBL/GenBank/DDBJ whole genome shotgun (WGS) entry which is preliminary data.</text>
</comment>
<sequence>MGALAFTGRLLFALLFLGSGIQKLQTLDFKSGGPVLDVLSPKLDELFANVHSSTGYAVPVHKDHHLYFLIVGVVLEIVGALLFVANWNIGAWALILYTSAITPAVHDFWNSKDDAVKGLEIIMFFKNVALIGALLFYLGSYKRPAREYSSYKLD</sequence>
<evidence type="ECO:0000313" key="4">
    <source>
        <dbReference type="Proteomes" id="UP001465755"/>
    </source>
</evidence>
<keyword evidence="1" id="KW-1133">Transmembrane helix</keyword>
<feature type="transmembrane region" description="Helical" evidence="1">
    <location>
        <begin position="66"/>
        <end position="84"/>
    </location>
</feature>
<keyword evidence="4" id="KW-1185">Reference proteome</keyword>
<reference evidence="3 4" key="1">
    <citation type="journal article" date="2024" name="Nat. Commun.">
        <title>Phylogenomics reveals the evolutionary origins of lichenization in chlorophyte algae.</title>
        <authorList>
            <person name="Puginier C."/>
            <person name="Libourel C."/>
            <person name="Otte J."/>
            <person name="Skaloud P."/>
            <person name="Haon M."/>
            <person name="Grisel S."/>
            <person name="Petersen M."/>
            <person name="Berrin J.G."/>
            <person name="Delaux P.M."/>
            <person name="Dal Grande F."/>
            <person name="Keller J."/>
        </authorList>
    </citation>
    <scope>NUCLEOTIDE SEQUENCE [LARGE SCALE GENOMIC DNA]</scope>
    <source>
        <strain evidence="3 4">SAG 2036</strain>
    </source>
</reference>
<feature type="chain" id="PRO_5043979693" description="DoxX family protein" evidence="2">
    <location>
        <begin position="27"/>
        <end position="154"/>
    </location>
</feature>
<accession>A0AAW1P004</accession>
<keyword evidence="1" id="KW-0812">Transmembrane</keyword>
<protein>
    <recommendedName>
        <fullName evidence="5">DoxX family protein</fullName>
    </recommendedName>
</protein>
<evidence type="ECO:0008006" key="5">
    <source>
        <dbReference type="Google" id="ProtNLM"/>
    </source>
</evidence>
<evidence type="ECO:0000256" key="2">
    <source>
        <dbReference type="SAM" id="SignalP"/>
    </source>
</evidence>
<dbReference type="EMBL" id="JALJOQ010000062">
    <property type="protein sequence ID" value="KAK9803121.1"/>
    <property type="molecule type" value="Genomic_DNA"/>
</dbReference>
<evidence type="ECO:0000313" key="3">
    <source>
        <dbReference type="EMBL" id="KAK9803121.1"/>
    </source>
</evidence>
<dbReference type="Proteomes" id="UP001465755">
    <property type="component" value="Unassembled WGS sequence"/>
</dbReference>
<gene>
    <name evidence="3" type="ORF">WJX73_007019</name>
</gene>
<name>A0AAW1P004_9CHLO</name>